<keyword evidence="6" id="KW-1185">Reference proteome</keyword>
<evidence type="ECO:0000256" key="1">
    <source>
        <dbReference type="ARBA" id="ARBA00022676"/>
    </source>
</evidence>
<comment type="caution">
    <text evidence="5">The sequence shown here is derived from an EMBL/GenBank/DDBJ whole genome shotgun (WGS) entry which is preliminary data.</text>
</comment>
<feature type="domain" description="Glycosyl transferase family 1" evidence="3">
    <location>
        <begin position="210"/>
        <end position="368"/>
    </location>
</feature>
<sequence>MKIAMVSAHASPLVEPGGSATGGRNVHVAALSAALVRAGHQVTVYTRRDDPHIRTEVATREGYLVVHVPAGPAAPLPRDQILPHLGEFGTFLQRHWSMHPADLVHAHYWMSALAAELAARAHRLPVLVSFHGLGTVARRHHGLADTSPRSRIRFERLIALRAAHVLAASSDEAAELARMGVPRFRTSVVPGGVDPVAFAPTGGAAARGARYRLVSVGRLLRRKGFDVGVRALAELPDTELVIAGGAVGDDIDDDGEGRRLRRIAGEHGVADRFRILGPVSHVGMARLYRSADVVLCTPWFEPFGLVPLEAMACRRPVVATAVGGLRDTVVDGVTGRLVYTPDPHEVARAVRPLLADATLRETWGAAADDRARDGYNWDKVAAATLHAYRRIAPQCDAAALSTR</sequence>
<dbReference type="GO" id="GO:1901137">
    <property type="term" value="P:carbohydrate derivative biosynthetic process"/>
    <property type="evidence" value="ECO:0007669"/>
    <property type="project" value="UniProtKB-ARBA"/>
</dbReference>
<dbReference type="Pfam" id="PF00534">
    <property type="entry name" value="Glycos_transf_1"/>
    <property type="match status" value="1"/>
</dbReference>
<accession>A0A931IHC9</accession>
<name>A0A931IHC9_9NOCA</name>
<evidence type="ECO:0000259" key="3">
    <source>
        <dbReference type="Pfam" id="PF00534"/>
    </source>
</evidence>
<dbReference type="Pfam" id="PF13439">
    <property type="entry name" value="Glyco_transf_4"/>
    <property type="match status" value="1"/>
</dbReference>
<dbReference type="GO" id="GO:0016757">
    <property type="term" value="F:glycosyltransferase activity"/>
    <property type="evidence" value="ECO:0007669"/>
    <property type="project" value="UniProtKB-KW"/>
</dbReference>
<dbReference type="RefSeq" id="WP_196152717.1">
    <property type="nucleotide sequence ID" value="NZ_JADMLG010000015.1"/>
</dbReference>
<dbReference type="InterPro" id="IPR050194">
    <property type="entry name" value="Glycosyltransferase_grp1"/>
</dbReference>
<dbReference type="InterPro" id="IPR001296">
    <property type="entry name" value="Glyco_trans_1"/>
</dbReference>
<evidence type="ECO:0000259" key="4">
    <source>
        <dbReference type="Pfam" id="PF13439"/>
    </source>
</evidence>
<dbReference type="GO" id="GO:1903509">
    <property type="term" value="P:liposaccharide metabolic process"/>
    <property type="evidence" value="ECO:0007669"/>
    <property type="project" value="UniProtKB-ARBA"/>
</dbReference>
<keyword evidence="2" id="KW-0808">Transferase</keyword>
<evidence type="ECO:0000313" key="5">
    <source>
        <dbReference type="EMBL" id="MBH0780406.1"/>
    </source>
</evidence>
<dbReference type="EMBL" id="JADMLG010000015">
    <property type="protein sequence ID" value="MBH0780406.1"/>
    <property type="molecule type" value="Genomic_DNA"/>
</dbReference>
<proteinExistence type="predicted"/>
<dbReference type="PANTHER" id="PTHR45947:SF3">
    <property type="entry name" value="SULFOQUINOVOSYL TRANSFERASE SQD2"/>
    <property type="match status" value="1"/>
</dbReference>
<dbReference type="Proteomes" id="UP000655751">
    <property type="component" value="Unassembled WGS sequence"/>
</dbReference>
<evidence type="ECO:0000313" key="6">
    <source>
        <dbReference type="Proteomes" id="UP000655751"/>
    </source>
</evidence>
<dbReference type="AlphaFoldDB" id="A0A931IHC9"/>
<dbReference type="SUPFAM" id="SSF53756">
    <property type="entry name" value="UDP-Glycosyltransferase/glycogen phosphorylase"/>
    <property type="match status" value="1"/>
</dbReference>
<keyword evidence="1" id="KW-0328">Glycosyltransferase</keyword>
<protein>
    <submittedName>
        <fullName evidence="5">Glycosyltransferase</fullName>
    </submittedName>
</protein>
<dbReference type="PANTHER" id="PTHR45947">
    <property type="entry name" value="SULFOQUINOVOSYL TRANSFERASE SQD2"/>
    <property type="match status" value="1"/>
</dbReference>
<gene>
    <name evidence="5" type="ORF">IT779_29455</name>
</gene>
<dbReference type="InterPro" id="IPR028098">
    <property type="entry name" value="Glyco_trans_4-like_N"/>
</dbReference>
<feature type="domain" description="Glycosyltransferase subfamily 4-like N-terminal" evidence="4">
    <location>
        <begin position="22"/>
        <end position="195"/>
    </location>
</feature>
<evidence type="ECO:0000256" key="2">
    <source>
        <dbReference type="ARBA" id="ARBA00022679"/>
    </source>
</evidence>
<dbReference type="Gene3D" id="3.40.50.2000">
    <property type="entry name" value="Glycogen Phosphorylase B"/>
    <property type="match status" value="2"/>
</dbReference>
<organism evidence="5 6">
    <name type="scientific">Nocardia bovistercoris</name>
    <dbReference type="NCBI Taxonomy" id="2785916"/>
    <lineage>
        <taxon>Bacteria</taxon>
        <taxon>Bacillati</taxon>
        <taxon>Actinomycetota</taxon>
        <taxon>Actinomycetes</taxon>
        <taxon>Mycobacteriales</taxon>
        <taxon>Nocardiaceae</taxon>
        <taxon>Nocardia</taxon>
    </lineage>
</organism>
<reference evidence="5" key="1">
    <citation type="submission" date="2020-11" db="EMBL/GenBank/DDBJ databases">
        <title>Nocardia NEAU-351.nov., a novel actinomycete isolated from the cow dung.</title>
        <authorList>
            <person name="Zhang X."/>
        </authorList>
    </citation>
    <scope>NUCLEOTIDE SEQUENCE</scope>
    <source>
        <strain evidence="5">NEAU-351</strain>
    </source>
</reference>